<keyword evidence="3 6" id="KW-0479">Metal-binding</keyword>
<dbReference type="SUPFAM" id="SSF48576">
    <property type="entry name" value="Terpenoid synthases"/>
    <property type="match status" value="1"/>
</dbReference>
<evidence type="ECO:0000256" key="4">
    <source>
        <dbReference type="ARBA" id="ARBA00022842"/>
    </source>
</evidence>
<evidence type="ECO:0000256" key="3">
    <source>
        <dbReference type="ARBA" id="ARBA00022723"/>
    </source>
</evidence>
<dbReference type="Proteomes" id="UP000305067">
    <property type="component" value="Unassembled WGS sequence"/>
</dbReference>
<keyword evidence="4 6" id="KW-0460">Magnesium</keyword>
<dbReference type="EMBL" id="ML178851">
    <property type="protein sequence ID" value="TFK97102.1"/>
    <property type="molecule type" value="Genomic_DNA"/>
</dbReference>
<evidence type="ECO:0000313" key="8">
    <source>
        <dbReference type="Proteomes" id="UP000305067"/>
    </source>
</evidence>
<proteinExistence type="inferred from homology"/>
<dbReference type="GO" id="GO:0046872">
    <property type="term" value="F:metal ion binding"/>
    <property type="evidence" value="ECO:0007669"/>
    <property type="project" value="UniProtKB-KW"/>
</dbReference>
<dbReference type="PANTHER" id="PTHR35201:SF4">
    <property type="entry name" value="BETA-PINACENE SYNTHASE-RELATED"/>
    <property type="match status" value="1"/>
</dbReference>
<dbReference type="GO" id="GO:0010333">
    <property type="term" value="F:terpene synthase activity"/>
    <property type="evidence" value="ECO:0007669"/>
    <property type="project" value="InterPro"/>
</dbReference>
<dbReference type="GO" id="GO:0008299">
    <property type="term" value="P:isoprenoid biosynthetic process"/>
    <property type="evidence" value="ECO:0007669"/>
    <property type="project" value="UniProtKB-ARBA"/>
</dbReference>
<evidence type="ECO:0000313" key="7">
    <source>
        <dbReference type="EMBL" id="TFK97102.1"/>
    </source>
</evidence>
<dbReference type="InterPro" id="IPR008949">
    <property type="entry name" value="Isoprenoid_synthase_dom_sf"/>
</dbReference>
<evidence type="ECO:0000256" key="2">
    <source>
        <dbReference type="ARBA" id="ARBA00006333"/>
    </source>
</evidence>
<dbReference type="OrthoDB" id="6486656at2759"/>
<dbReference type="Pfam" id="PF19086">
    <property type="entry name" value="Terpene_syn_C_2"/>
    <property type="match status" value="1"/>
</dbReference>
<dbReference type="AlphaFoldDB" id="A0A5C3Q539"/>
<reference evidence="7 8" key="1">
    <citation type="journal article" date="2019" name="Nat. Ecol. Evol.">
        <title>Megaphylogeny resolves global patterns of mushroom evolution.</title>
        <authorList>
            <person name="Varga T."/>
            <person name="Krizsan K."/>
            <person name="Foldi C."/>
            <person name="Dima B."/>
            <person name="Sanchez-Garcia M."/>
            <person name="Sanchez-Ramirez S."/>
            <person name="Szollosi G.J."/>
            <person name="Szarkandi J.G."/>
            <person name="Papp V."/>
            <person name="Albert L."/>
            <person name="Andreopoulos W."/>
            <person name="Angelini C."/>
            <person name="Antonin V."/>
            <person name="Barry K.W."/>
            <person name="Bougher N.L."/>
            <person name="Buchanan P."/>
            <person name="Buyck B."/>
            <person name="Bense V."/>
            <person name="Catcheside P."/>
            <person name="Chovatia M."/>
            <person name="Cooper J."/>
            <person name="Damon W."/>
            <person name="Desjardin D."/>
            <person name="Finy P."/>
            <person name="Geml J."/>
            <person name="Haridas S."/>
            <person name="Hughes K."/>
            <person name="Justo A."/>
            <person name="Karasinski D."/>
            <person name="Kautmanova I."/>
            <person name="Kiss B."/>
            <person name="Kocsube S."/>
            <person name="Kotiranta H."/>
            <person name="LaButti K.M."/>
            <person name="Lechner B.E."/>
            <person name="Liimatainen K."/>
            <person name="Lipzen A."/>
            <person name="Lukacs Z."/>
            <person name="Mihaltcheva S."/>
            <person name="Morgado L.N."/>
            <person name="Niskanen T."/>
            <person name="Noordeloos M.E."/>
            <person name="Ohm R.A."/>
            <person name="Ortiz-Santana B."/>
            <person name="Ovrebo C."/>
            <person name="Racz N."/>
            <person name="Riley R."/>
            <person name="Savchenko A."/>
            <person name="Shiryaev A."/>
            <person name="Soop K."/>
            <person name="Spirin V."/>
            <person name="Szebenyi C."/>
            <person name="Tomsovsky M."/>
            <person name="Tulloss R.E."/>
            <person name="Uehling J."/>
            <person name="Grigoriev I.V."/>
            <person name="Vagvolgyi C."/>
            <person name="Papp T."/>
            <person name="Martin F.M."/>
            <person name="Miettinen O."/>
            <person name="Hibbett D.S."/>
            <person name="Nagy L.G."/>
        </authorList>
    </citation>
    <scope>NUCLEOTIDE SEQUENCE [LARGE SCALE GENOMIC DNA]</scope>
    <source>
        <strain evidence="7 8">CBS 309.79</strain>
    </source>
</reference>
<gene>
    <name evidence="7" type="ORF">BDV98DRAFT_575189</name>
</gene>
<sequence>MLQDLMSRTRVTGSRGMHRRFAQSFDDWVLIQVAQSKQRTVTKLPTLERYLIDRRRAFGIGLFCAITEFSVDIDLPDFIFKGPAVREMTEALFDMTVWANDLCSFNKEQAQGDY</sequence>
<accession>A0A5C3Q539</accession>
<dbReference type="InterPro" id="IPR034686">
    <property type="entry name" value="Terpene_cyclase-like_2"/>
</dbReference>
<name>A0A5C3Q539_9AGAR</name>
<comment type="similarity">
    <text evidence="2 6">Belongs to the terpene synthase family.</text>
</comment>
<evidence type="ECO:0000256" key="5">
    <source>
        <dbReference type="ARBA" id="ARBA00023239"/>
    </source>
</evidence>
<keyword evidence="8" id="KW-1185">Reference proteome</keyword>
<evidence type="ECO:0000256" key="1">
    <source>
        <dbReference type="ARBA" id="ARBA00001946"/>
    </source>
</evidence>
<dbReference type="PANTHER" id="PTHR35201">
    <property type="entry name" value="TERPENE SYNTHASE"/>
    <property type="match status" value="1"/>
</dbReference>
<dbReference type="EC" id="4.2.3.-" evidence="6"/>
<evidence type="ECO:0000256" key="6">
    <source>
        <dbReference type="RuleBase" id="RU366034"/>
    </source>
</evidence>
<keyword evidence="5 6" id="KW-0456">Lyase</keyword>
<comment type="cofactor">
    <cofactor evidence="1 6">
        <name>Mg(2+)</name>
        <dbReference type="ChEBI" id="CHEBI:18420"/>
    </cofactor>
</comment>
<protein>
    <recommendedName>
        <fullName evidence="6">Terpene synthase</fullName>
        <ecNumber evidence="6">4.2.3.-</ecNumber>
    </recommendedName>
</protein>
<dbReference type="Gene3D" id="1.10.600.10">
    <property type="entry name" value="Farnesyl Diphosphate Synthase"/>
    <property type="match status" value="1"/>
</dbReference>
<organism evidence="7 8">
    <name type="scientific">Pterulicium gracile</name>
    <dbReference type="NCBI Taxonomy" id="1884261"/>
    <lineage>
        <taxon>Eukaryota</taxon>
        <taxon>Fungi</taxon>
        <taxon>Dikarya</taxon>
        <taxon>Basidiomycota</taxon>
        <taxon>Agaricomycotina</taxon>
        <taxon>Agaricomycetes</taxon>
        <taxon>Agaricomycetidae</taxon>
        <taxon>Agaricales</taxon>
        <taxon>Pleurotineae</taxon>
        <taxon>Pterulaceae</taxon>
        <taxon>Pterulicium</taxon>
    </lineage>
</organism>